<dbReference type="HOGENOM" id="CLU_027633_0_0_2"/>
<dbReference type="STRING" id="399550.Smar_0577"/>
<dbReference type="eggNOG" id="arCOG00890">
    <property type="taxonomic scope" value="Archaea"/>
</dbReference>
<protein>
    <recommendedName>
        <fullName evidence="3">DNA methylase N-4/N-6 domain-containing protein</fullName>
    </recommendedName>
</protein>
<dbReference type="InterPro" id="IPR029063">
    <property type="entry name" value="SAM-dependent_MTases_sf"/>
</dbReference>
<reference evidence="2" key="1">
    <citation type="journal article" date="2009" name="BMC Genomics">
        <title>The complete genome sequence of Staphylothermus marinus reveals differences in sulfur metabolism among heterotrophic Crenarchaeota.</title>
        <authorList>
            <person name="Anderson I.J."/>
            <person name="Dharmarajan L."/>
            <person name="Rodriguez J."/>
            <person name="Hooper S."/>
            <person name="Porat I."/>
            <person name="Ulrich L.E."/>
            <person name="Elkins J.G."/>
            <person name="Mavromatis K."/>
            <person name="Sun H."/>
            <person name="Land M."/>
            <person name="Lapidus A."/>
            <person name="Lucas S."/>
            <person name="Barry K."/>
            <person name="Huber H."/>
            <person name="Zhulin I.B."/>
            <person name="Whitman W.B."/>
            <person name="Mukhopadhyay B."/>
            <person name="Woese C."/>
            <person name="Bristow J."/>
            <person name="Kyrpides N."/>
        </authorList>
    </citation>
    <scope>NUCLEOTIDE SEQUENCE [LARGE SCALE GENOMIC DNA]</scope>
    <source>
        <strain evidence="2">ATCC 43588 / DSM 3639 / JCM 9404 / F1</strain>
    </source>
</reference>
<evidence type="ECO:0000313" key="2">
    <source>
        <dbReference type="Proteomes" id="UP000000254"/>
    </source>
</evidence>
<organism evidence="1 2">
    <name type="scientific">Staphylothermus marinus (strain ATCC 43588 / DSM 3639 / JCM 9404 / F1)</name>
    <dbReference type="NCBI Taxonomy" id="399550"/>
    <lineage>
        <taxon>Archaea</taxon>
        <taxon>Thermoproteota</taxon>
        <taxon>Thermoprotei</taxon>
        <taxon>Desulfurococcales</taxon>
        <taxon>Desulfurococcaceae</taxon>
        <taxon>Staphylothermus</taxon>
    </lineage>
</organism>
<dbReference type="EMBL" id="CP000575">
    <property type="protein sequence ID" value="ABN69684.1"/>
    <property type="molecule type" value="Genomic_DNA"/>
</dbReference>
<proteinExistence type="predicted"/>
<dbReference type="SUPFAM" id="SSF53335">
    <property type="entry name" value="S-adenosyl-L-methionine-dependent methyltransferases"/>
    <property type="match status" value="1"/>
</dbReference>
<evidence type="ECO:0000313" key="1">
    <source>
        <dbReference type="EMBL" id="ABN69684.1"/>
    </source>
</evidence>
<evidence type="ECO:0008006" key="3">
    <source>
        <dbReference type="Google" id="ProtNLM"/>
    </source>
</evidence>
<reference evidence="1 2" key="2">
    <citation type="journal article" date="2009" name="Stand. Genomic Sci.">
        <title>Complete genome sequence of Staphylothermus marinus Stetter and Fiala 1986 type strain F1.</title>
        <authorList>
            <person name="Anderson I.J."/>
            <person name="Sun H."/>
            <person name="Lapidus A."/>
            <person name="Copeland A."/>
            <person name="Glavina Del Rio T."/>
            <person name="Tice H."/>
            <person name="Dalin E."/>
            <person name="Lucas S."/>
            <person name="Barry K."/>
            <person name="Land M."/>
            <person name="Richardson P."/>
            <person name="Huber H."/>
            <person name="Kyrpides N.C."/>
        </authorList>
    </citation>
    <scope>NUCLEOTIDE SEQUENCE [LARGE SCALE GENOMIC DNA]</scope>
    <source>
        <strain evidence="2">ATCC 43588 / DSM 3639 / JCM 9404 / F1</strain>
    </source>
</reference>
<keyword evidence="2" id="KW-1185">Reference proteome</keyword>
<gene>
    <name evidence="1" type="ordered locus">Smar_0577</name>
</gene>
<sequence>MIFGDPVLNPWKNMPVHRIFTFVEHGLLPGIVGEFFDLAWEIGCSLIVDPFIGGGVVAVEGISRGFNIVGLDVNPWSLIVTKAKTLRLKEPRKILDRFLGMLENVGKPYIPTRRLEKYYVPEHLEKIGLIRAVIENINDDLRLLLLTVLGRIADEYSFLKRTPAPRFKGNPPRGDPVKRYVEILEVALKDLSNAKPRGSAMLLLADSTEWLPEHICGLLTSPPFANNIDYIRHTQLQLLWSGFAVNSRDLGYWRNLQLPGCEAASRAWKKTSNDEVINQLINNMAPKYRKRYGRFLKQYFYYMQKHINLLAESLEGIAWYTIGDSYLGGVYVPTHLFLQRYAEKSGLKTKIRRIKDRYSRSKRLALYLLEIMNKR</sequence>
<name>A3DM24_STAMF</name>
<dbReference type="KEGG" id="smr:Smar_0577"/>
<dbReference type="Proteomes" id="UP000000254">
    <property type="component" value="Chromosome"/>
</dbReference>
<accession>A3DM24</accession>
<dbReference type="AlphaFoldDB" id="A3DM24"/>